<dbReference type="AlphaFoldDB" id="A0AAE1CKC3"/>
<comment type="caution">
    <text evidence="2">The sequence shown here is derived from an EMBL/GenBank/DDBJ whole genome shotgun (WGS) entry which is preliminary data.</text>
</comment>
<proteinExistence type="predicted"/>
<protein>
    <submittedName>
        <fullName evidence="2">Uncharacterized protein</fullName>
    </submittedName>
</protein>
<name>A0AAE1CKC3_9GAST</name>
<sequence length="70" mass="7989">MNRSQDPRTRVKISEQKKSGSQNNRIQGLSATEVISHNKKSQGLKQQDSGFIISDRPKTLHELVILKQFK</sequence>
<reference evidence="2" key="1">
    <citation type="journal article" date="2023" name="G3 (Bethesda)">
        <title>A reference genome for the long-term kleptoplast-retaining sea slug Elysia crispata morphotype clarki.</title>
        <authorList>
            <person name="Eastman K.E."/>
            <person name="Pendleton A.L."/>
            <person name="Shaikh M.A."/>
            <person name="Suttiyut T."/>
            <person name="Ogas R."/>
            <person name="Tomko P."/>
            <person name="Gavelis G."/>
            <person name="Widhalm J.R."/>
            <person name="Wisecaver J.H."/>
        </authorList>
    </citation>
    <scope>NUCLEOTIDE SEQUENCE</scope>
    <source>
        <strain evidence="2">ECLA1</strain>
    </source>
</reference>
<dbReference type="EMBL" id="JAWDGP010007852">
    <property type="protein sequence ID" value="KAK3702622.1"/>
    <property type="molecule type" value="Genomic_DNA"/>
</dbReference>
<evidence type="ECO:0000256" key="1">
    <source>
        <dbReference type="SAM" id="MobiDB-lite"/>
    </source>
</evidence>
<evidence type="ECO:0000313" key="2">
    <source>
        <dbReference type="EMBL" id="KAK3702622.1"/>
    </source>
</evidence>
<keyword evidence="3" id="KW-1185">Reference proteome</keyword>
<evidence type="ECO:0000313" key="3">
    <source>
        <dbReference type="Proteomes" id="UP001283361"/>
    </source>
</evidence>
<dbReference type="Proteomes" id="UP001283361">
    <property type="component" value="Unassembled WGS sequence"/>
</dbReference>
<organism evidence="2 3">
    <name type="scientific">Elysia crispata</name>
    <name type="common">lettuce slug</name>
    <dbReference type="NCBI Taxonomy" id="231223"/>
    <lineage>
        <taxon>Eukaryota</taxon>
        <taxon>Metazoa</taxon>
        <taxon>Spiralia</taxon>
        <taxon>Lophotrochozoa</taxon>
        <taxon>Mollusca</taxon>
        <taxon>Gastropoda</taxon>
        <taxon>Heterobranchia</taxon>
        <taxon>Euthyneura</taxon>
        <taxon>Panpulmonata</taxon>
        <taxon>Sacoglossa</taxon>
        <taxon>Placobranchoidea</taxon>
        <taxon>Plakobranchidae</taxon>
        <taxon>Elysia</taxon>
    </lineage>
</organism>
<feature type="region of interest" description="Disordered" evidence="1">
    <location>
        <begin position="1"/>
        <end position="27"/>
    </location>
</feature>
<feature type="compositionally biased region" description="Basic and acidic residues" evidence="1">
    <location>
        <begin position="1"/>
        <end position="18"/>
    </location>
</feature>
<accession>A0AAE1CKC3</accession>
<gene>
    <name evidence="2" type="ORF">RRG08_042611</name>
</gene>